<dbReference type="Pfam" id="PF00651">
    <property type="entry name" value="BTB"/>
    <property type="match status" value="1"/>
</dbReference>
<dbReference type="InterPro" id="IPR011333">
    <property type="entry name" value="SKP1/BTB/POZ_sf"/>
</dbReference>
<evidence type="ECO:0000313" key="3">
    <source>
        <dbReference type="Proteomes" id="UP001059596"/>
    </source>
</evidence>
<accession>A0A9P9YP15</accession>
<dbReference type="PANTHER" id="PTHR24410:SF23">
    <property type="entry name" value="BTB DOMAIN-CONTAINING PROTEIN-RELATED"/>
    <property type="match status" value="1"/>
</dbReference>
<dbReference type="InterPro" id="IPR000210">
    <property type="entry name" value="BTB/POZ_dom"/>
</dbReference>
<dbReference type="OrthoDB" id="7963723at2759"/>
<evidence type="ECO:0000313" key="2">
    <source>
        <dbReference type="EMBL" id="KAI8040466.1"/>
    </source>
</evidence>
<dbReference type="SUPFAM" id="SSF54695">
    <property type="entry name" value="POZ domain"/>
    <property type="match status" value="1"/>
</dbReference>
<keyword evidence="3" id="KW-1185">Reference proteome</keyword>
<comment type="caution">
    <text evidence="2">The sequence shown here is derived from an EMBL/GenBank/DDBJ whole genome shotgun (WGS) entry which is preliminary data.</text>
</comment>
<dbReference type="Gene3D" id="3.30.710.10">
    <property type="entry name" value="Potassium Channel Kv1.1, Chain A"/>
    <property type="match status" value="1"/>
</dbReference>
<organism evidence="2 3">
    <name type="scientific">Drosophila gunungcola</name>
    <name type="common">fruit fly</name>
    <dbReference type="NCBI Taxonomy" id="103775"/>
    <lineage>
        <taxon>Eukaryota</taxon>
        <taxon>Metazoa</taxon>
        <taxon>Ecdysozoa</taxon>
        <taxon>Arthropoda</taxon>
        <taxon>Hexapoda</taxon>
        <taxon>Insecta</taxon>
        <taxon>Pterygota</taxon>
        <taxon>Neoptera</taxon>
        <taxon>Endopterygota</taxon>
        <taxon>Diptera</taxon>
        <taxon>Brachycera</taxon>
        <taxon>Muscomorpha</taxon>
        <taxon>Ephydroidea</taxon>
        <taxon>Drosophilidae</taxon>
        <taxon>Drosophila</taxon>
        <taxon>Sophophora</taxon>
    </lineage>
</organism>
<name>A0A9P9YP15_9MUSC</name>
<dbReference type="AlphaFoldDB" id="A0A9P9YP15"/>
<evidence type="ECO:0000259" key="1">
    <source>
        <dbReference type="PROSITE" id="PS50097"/>
    </source>
</evidence>
<gene>
    <name evidence="2" type="ORF">M5D96_006409</name>
</gene>
<dbReference type="CDD" id="cd18186">
    <property type="entry name" value="BTB_POZ_ZBTB_KLHL-like"/>
    <property type="match status" value="1"/>
</dbReference>
<protein>
    <recommendedName>
        <fullName evidence="1">BTB domain-containing protein</fullName>
    </recommendedName>
</protein>
<reference evidence="2" key="1">
    <citation type="journal article" date="2023" name="Genome Biol. Evol.">
        <title>Long-read-based Genome Assembly of Drosophila gunungcola Reveals Fewer Chemosensory Genes in Flower-breeding Species.</title>
        <authorList>
            <person name="Negi A."/>
            <person name="Liao B.Y."/>
            <person name="Yeh S.D."/>
        </authorList>
    </citation>
    <scope>NUCLEOTIDE SEQUENCE</scope>
    <source>
        <strain evidence="2">Sukarami</strain>
    </source>
</reference>
<sequence length="325" mass="37865">MENWLACSYKKLTEEDDFADCWIIVGARKFGCHRVILGVASEFFKRAFQPGFAEAKKRELNLTDVTPDIFEKFRLYVYAYDKKTLNSYSNSDIIKLKECANMWMVEPLKMACDEIFRIRFPQMSYPDLLLYFEHAHHVHDQNLIDVIVLFLKKKISMLSIPEEIYELGSDVFREFLMVIKGSVTERVRYDMVQKYVGVYGFVLNLSDLNKWEFHGLSNQSETKPAVKIAPVFKFGPSNPSEKTADDYANPNPFKVEKLNSTERNSIPFDPRAKKINSEYVKNILGLIEYTKMTANEFFEGPGKSKMMTFEDKFNFMYKIATRSSI</sequence>
<dbReference type="PANTHER" id="PTHR24410">
    <property type="entry name" value="HL07962P-RELATED"/>
    <property type="match status" value="1"/>
</dbReference>
<dbReference type="InterPro" id="IPR051481">
    <property type="entry name" value="BTB-POZ/Galectin-3-binding"/>
</dbReference>
<dbReference type="EMBL" id="JAMKOV010000004">
    <property type="protein sequence ID" value="KAI8040466.1"/>
    <property type="molecule type" value="Genomic_DNA"/>
</dbReference>
<dbReference type="SMART" id="SM00225">
    <property type="entry name" value="BTB"/>
    <property type="match status" value="1"/>
</dbReference>
<feature type="domain" description="BTB" evidence="1">
    <location>
        <begin position="19"/>
        <end position="78"/>
    </location>
</feature>
<proteinExistence type="predicted"/>
<dbReference type="PROSITE" id="PS50097">
    <property type="entry name" value="BTB"/>
    <property type="match status" value="1"/>
</dbReference>
<dbReference type="Proteomes" id="UP001059596">
    <property type="component" value="Unassembled WGS sequence"/>
</dbReference>